<feature type="binding site" evidence="10">
    <location>
        <begin position="14"/>
        <end position="19"/>
    </location>
    <ligand>
        <name>substrate</name>
    </ligand>
</feature>
<evidence type="ECO:0000256" key="6">
    <source>
        <dbReference type="ARBA" id="ARBA00022741"/>
    </source>
</evidence>
<evidence type="ECO:0000256" key="1">
    <source>
        <dbReference type="ARBA" id="ARBA00001946"/>
    </source>
</evidence>
<evidence type="ECO:0000256" key="10">
    <source>
        <dbReference type="HAMAP-Rule" id="MF_00185"/>
    </source>
</evidence>
<comment type="subunit">
    <text evidence="10">Monomer.</text>
</comment>
<comment type="similarity">
    <text evidence="3 10 13">Belongs to the IPP transferase family.</text>
</comment>
<reference evidence="14 15" key="1">
    <citation type="submission" date="2021-12" db="EMBL/GenBank/DDBJ databases">
        <title>Genome sequencing of bacteria with rrn-lacking chromosome and rrn-plasmid.</title>
        <authorList>
            <person name="Anda M."/>
            <person name="Iwasaki W."/>
        </authorList>
    </citation>
    <scope>NUCLEOTIDE SEQUENCE [LARGE SCALE GENOMIC DNA]</scope>
    <source>
        <strain evidence="14 15">NBRC 101262</strain>
    </source>
</reference>
<keyword evidence="8 10" id="KW-0460">Magnesium</keyword>
<feature type="site" description="Interaction with substrate tRNA" evidence="10">
    <location>
        <position position="129"/>
    </location>
</feature>
<keyword evidence="4 10" id="KW-0808">Transferase</keyword>
<dbReference type="EC" id="2.5.1.75" evidence="10"/>
<evidence type="ECO:0000313" key="14">
    <source>
        <dbReference type="EMBL" id="BDD00336.1"/>
    </source>
</evidence>
<evidence type="ECO:0000256" key="5">
    <source>
        <dbReference type="ARBA" id="ARBA00022694"/>
    </source>
</evidence>
<dbReference type="HAMAP" id="MF_00185">
    <property type="entry name" value="IPP_trans"/>
    <property type="match status" value="1"/>
</dbReference>
<comment type="function">
    <text evidence="2 10 12">Catalyzes the transfer of a dimethylallyl group onto the adenine at position 37 in tRNAs that read codons beginning with uridine, leading to the formation of N6-(dimethylallyl)adenosine (i(6)A).</text>
</comment>
<evidence type="ECO:0000256" key="12">
    <source>
        <dbReference type="RuleBase" id="RU003784"/>
    </source>
</evidence>
<comment type="catalytic activity">
    <reaction evidence="9 10 11">
        <text>adenosine(37) in tRNA + dimethylallyl diphosphate = N(6)-dimethylallyladenosine(37) in tRNA + diphosphate</text>
        <dbReference type="Rhea" id="RHEA:26482"/>
        <dbReference type="Rhea" id="RHEA-COMP:10162"/>
        <dbReference type="Rhea" id="RHEA-COMP:10375"/>
        <dbReference type="ChEBI" id="CHEBI:33019"/>
        <dbReference type="ChEBI" id="CHEBI:57623"/>
        <dbReference type="ChEBI" id="CHEBI:74411"/>
        <dbReference type="ChEBI" id="CHEBI:74415"/>
        <dbReference type="EC" id="2.5.1.75"/>
    </reaction>
</comment>
<keyword evidence="5 10" id="KW-0819">tRNA processing</keyword>
<proteinExistence type="inferred from homology"/>
<evidence type="ECO:0000256" key="7">
    <source>
        <dbReference type="ARBA" id="ARBA00022840"/>
    </source>
</evidence>
<evidence type="ECO:0000256" key="9">
    <source>
        <dbReference type="ARBA" id="ARBA00049563"/>
    </source>
</evidence>
<evidence type="ECO:0000256" key="4">
    <source>
        <dbReference type="ARBA" id="ARBA00022679"/>
    </source>
</evidence>
<dbReference type="PANTHER" id="PTHR11088:SF60">
    <property type="entry name" value="TRNA DIMETHYLALLYLTRANSFERASE"/>
    <property type="match status" value="1"/>
</dbReference>
<feature type="region of interest" description="Interaction with substrate tRNA" evidence="10">
    <location>
        <begin position="37"/>
        <end position="40"/>
    </location>
</feature>
<dbReference type="InterPro" id="IPR018022">
    <property type="entry name" value="IPT"/>
</dbReference>
<keyword evidence="6 10" id="KW-0547">Nucleotide-binding</keyword>
<dbReference type="InterPro" id="IPR039657">
    <property type="entry name" value="Dimethylallyltransferase"/>
</dbReference>
<dbReference type="PANTHER" id="PTHR11088">
    <property type="entry name" value="TRNA DIMETHYLALLYLTRANSFERASE"/>
    <property type="match status" value="1"/>
</dbReference>
<gene>
    <name evidence="14" type="primary">miaA2_2</name>
    <name evidence="10" type="synonym">miaA</name>
    <name evidence="14" type="ORF">PEPS_26160</name>
</gene>
<dbReference type="RefSeq" id="WP_338397272.1">
    <property type="nucleotide sequence ID" value="NZ_AP025292.1"/>
</dbReference>
<comment type="cofactor">
    <cofactor evidence="1 10">
        <name>Mg(2+)</name>
        <dbReference type="ChEBI" id="CHEBI:18420"/>
    </cofactor>
</comment>
<dbReference type="Proteomes" id="UP001354989">
    <property type="component" value="Chromosome"/>
</dbReference>
<dbReference type="NCBIfam" id="TIGR00174">
    <property type="entry name" value="miaA"/>
    <property type="match status" value="1"/>
</dbReference>
<comment type="caution">
    <text evidence="10">Lacks conserved residue(s) required for the propagation of feature annotation.</text>
</comment>
<dbReference type="InterPro" id="IPR027417">
    <property type="entry name" value="P-loop_NTPase"/>
</dbReference>
<evidence type="ECO:0000256" key="2">
    <source>
        <dbReference type="ARBA" id="ARBA00003213"/>
    </source>
</evidence>
<evidence type="ECO:0000256" key="11">
    <source>
        <dbReference type="RuleBase" id="RU003783"/>
    </source>
</evidence>
<evidence type="ECO:0000256" key="13">
    <source>
        <dbReference type="RuleBase" id="RU003785"/>
    </source>
</evidence>
<keyword evidence="15" id="KW-1185">Reference proteome</keyword>
<dbReference type="EMBL" id="AP025292">
    <property type="protein sequence ID" value="BDD00336.1"/>
    <property type="molecule type" value="Genomic_DNA"/>
</dbReference>
<evidence type="ECO:0000256" key="8">
    <source>
        <dbReference type="ARBA" id="ARBA00022842"/>
    </source>
</evidence>
<name>A0ABN6LBI6_9BACT</name>
<accession>A0ABN6LBI6</accession>
<dbReference type="SUPFAM" id="SSF52540">
    <property type="entry name" value="P-loop containing nucleoside triphosphate hydrolases"/>
    <property type="match status" value="1"/>
</dbReference>
<feature type="binding site" evidence="10">
    <location>
        <begin position="12"/>
        <end position="19"/>
    </location>
    <ligand>
        <name>ATP</name>
        <dbReference type="ChEBI" id="CHEBI:30616"/>
    </ligand>
</feature>
<feature type="site" description="Interaction with substrate tRNA" evidence="10">
    <location>
        <position position="106"/>
    </location>
</feature>
<dbReference type="Pfam" id="PF01715">
    <property type="entry name" value="IPPT"/>
    <property type="match status" value="1"/>
</dbReference>
<sequence>MTKKQSLITILGPTASGKTHLAVHLAALIKGEIISADSRQVYQGMDIGTGKDLEEFNVNGQQIPYQLIDIHPPGYEYNVFEFQRDFLQAYANIQAKDRQPVLCGGTGMYIDAILKGYHLVQVPENLPLRAELSMMETNDLIERLKSLKKLHNTTDITDRKRLVRAIEIQTFEQQNPDHKQPLPAMDHHVFGIQWERGVLKERITSRLKARLKEGMIEEVQGLLDAGFTAEQLKFYGLEYRFVTQHIMGELNSNDLFQKLNAAIHAYAKRQMTYFRRMEKHGINIHWLKGETAVDEKIAEIMNSSLM</sequence>
<organism evidence="14 15">
    <name type="scientific">Persicobacter psychrovividus</name>
    <dbReference type="NCBI Taxonomy" id="387638"/>
    <lineage>
        <taxon>Bacteria</taxon>
        <taxon>Pseudomonadati</taxon>
        <taxon>Bacteroidota</taxon>
        <taxon>Cytophagia</taxon>
        <taxon>Cytophagales</taxon>
        <taxon>Persicobacteraceae</taxon>
        <taxon>Persicobacter</taxon>
    </lineage>
</organism>
<keyword evidence="7 10" id="KW-0067">ATP-binding</keyword>
<evidence type="ECO:0000256" key="3">
    <source>
        <dbReference type="ARBA" id="ARBA00005842"/>
    </source>
</evidence>
<dbReference type="Gene3D" id="3.40.50.300">
    <property type="entry name" value="P-loop containing nucleotide triphosphate hydrolases"/>
    <property type="match status" value="2"/>
</dbReference>
<evidence type="ECO:0000313" key="15">
    <source>
        <dbReference type="Proteomes" id="UP001354989"/>
    </source>
</evidence>
<protein>
    <recommendedName>
        <fullName evidence="10">tRNA dimethylallyltransferase</fullName>
        <ecNumber evidence="10">2.5.1.75</ecNumber>
    </recommendedName>
    <alternativeName>
        <fullName evidence="10">Dimethylallyl diphosphate:tRNA dimethylallyltransferase</fullName>
        <shortName evidence="10">DMAPP:tRNA dimethylallyltransferase</shortName>
        <shortName evidence="10">DMATase</shortName>
    </alternativeName>
    <alternativeName>
        <fullName evidence="10">Isopentenyl-diphosphate:tRNA isopentenyltransferase</fullName>
        <shortName evidence="10">IPP transferase</shortName>
        <shortName evidence="10">IPPT</shortName>
        <shortName evidence="10">IPTase</shortName>
    </alternativeName>
</protein>